<dbReference type="InterPro" id="IPR052025">
    <property type="entry name" value="Xyloglucanase_GH74"/>
</dbReference>
<dbReference type="Proteomes" id="UP001596481">
    <property type="component" value="Unassembled WGS sequence"/>
</dbReference>
<dbReference type="InterPro" id="IPR015943">
    <property type="entry name" value="WD40/YVTN_repeat-like_dom_sf"/>
</dbReference>
<protein>
    <submittedName>
        <fullName evidence="1">WD40/YVTN/BNR-like repeat-containing protein</fullName>
    </submittedName>
</protein>
<dbReference type="PANTHER" id="PTHR43739:SF5">
    <property type="entry name" value="EXO-ALPHA-SIALIDASE"/>
    <property type="match status" value="1"/>
</dbReference>
<dbReference type="PANTHER" id="PTHR43739">
    <property type="entry name" value="XYLOGLUCANASE (EUROFUNG)"/>
    <property type="match status" value="1"/>
</dbReference>
<evidence type="ECO:0000313" key="1">
    <source>
        <dbReference type="EMBL" id="MFC7204688.1"/>
    </source>
</evidence>
<accession>A0ABD5ZHH9</accession>
<gene>
    <name evidence="1" type="ORF">ACFQJC_14305</name>
</gene>
<dbReference type="InterPro" id="IPR002860">
    <property type="entry name" value="BNR_rpt"/>
</dbReference>
<dbReference type="SUPFAM" id="SSF110296">
    <property type="entry name" value="Oligoxyloglucan reducing end-specific cellobiohydrolase"/>
    <property type="match status" value="1"/>
</dbReference>
<dbReference type="Gene3D" id="2.130.10.10">
    <property type="entry name" value="YVTN repeat-like/Quinoprotein amine dehydrogenase"/>
    <property type="match status" value="1"/>
</dbReference>
<evidence type="ECO:0000313" key="2">
    <source>
        <dbReference type="Proteomes" id="UP001596481"/>
    </source>
</evidence>
<dbReference type="Pfam" id="PF02012">
    <property type="entry name" value="BNR"/>
    <property type="match status" value="1"/>
</dbReference>
<dbReference type="AlphaFoldDB" id="A0ABD5ZHH9"/>
<dbReference type="RefSeq" id="WP_390224593.1">
    <property type="nucleotide sequence ID" value="NZ_JBHTAA010000005.1"/>
</dbReference>
<organism evidence="1 2">
    <name type="scientific">Haloferax namakaokahaiae</name>
    <dbReference type="NCBI Taxonomy" id="1748331"/>
    <lineage>
        <taxon>Archaea</taxon>
        <taxon>Methanobacteriati</taxon>
        <taxon>Methanobacteriota</taxon>
        <taxon>Stenosarchaea group</taxon>
        <taxon>Halobacteria</taxon>
        <taxon>Halobacteriales</taxon>
        <taxon>Haloferacaceae</taxon>
        <taxon>Haloferax</taxon>
    </lineage>
</organism>
<dbReference type="CDD" id="cd15482">
    <property type="entry name" value="Sialidase_non-viral"/>
    <property type="match status" value="1"/>
</dbReference>
<sequence>MQLYAAVDGALLVVSDPRGDPSVVHHFDAERIECVAADARRPSRAFCGTFDSGLYRTTDAGETWDAVGERMFFESMTSLAISPADPDTIYAGTEPSAVYRSTDGGETWRALSPLTSLPSSSSWAFPPRPTTHHARWIEVDPADPEHLFVAVEAGALVQSFDGGETWEDRVPTSRRDTHSMATHPDAPGHVCAAAGDGYAESEDGGETWSYPTDGLEHGYCWNVAVDSDDPESRLLTAARSAMHAHSPRSAESYLYRRRSGGPWVRLSGNGLPTGKGVTRSVLRASDVGGECFAANDHGVYRTTNFGDTWSKLDLPWRTPPHTAAGLALG</sequence>
<keyword evidence="2" id="KW-1185">Reference proteome</keyword>
<reference evidence="1 2" key="1">
    <citation type="journal article" date="2019" name="Int. J. Syst. Evol. Microbiol.">
        <title>The Global Catalogue of Microorganisms (GCM) 10K type strain sequencing project: providing services to taxonomists for standard genome sequencing and annotation.</title>
        <authorList>
            <consortium name="The Broad Institute Genomics Platform"/>
            <consortium name="The Broad Institute Genome Sequencing Center for Infectious Disease"/>
            <person name="Wu L."/>
            <person name="Ma J."/>
        </authorList>
    </citation>
    <scope>NUCLEOTIDE SEQUENCE [LARGE SCALE GENOMIC DNA]</scope>
    <source>
        <strain evidence="1 2">DSM 29988</strain>
    </source>
</reference>
<name>A0ABD5ZHH9_9EURY</name>
<dbReference type="EMBL" id="JBHTAA010000005">
    <property type="protein sequence ID" value="MFC7204688.1"/>
    <property type="molecule type" value="Genomic_DNA"/>
</dbReference>
<comment type="caution">
    <text evidence="1">The sequence shown here is derived from an EMBL/GenBank/DDBJ whole genome shotgun (WGS) entry which is preliminary data.</text>
</comment>
<proteinExistence type="predicted"/>